<organism evidence="1">
    <name type="scientific">marine sediment metagenome</name>
    <dbReference type="NCBI Taxonomy" id="412755"/>
    <lineage>
        <taxon>unclassified sequences</taxon>
        <taxon>metagenomes</taxon>
        <taxon>ecological metagenomes</taxon>
    </lineage>
</organism>
<gene>
    <name evidence="1" type="ORF">S03H2_14354</name>
</gene>
<sequence>MIRESKPLKILFVGVVDIFWSDHIPMVKALKKQGHNVSVFNLRTIAIERRLINNSSWLFRQLEKLKTKTNIEYRQNPDDDITM</sequence>
<accession>X1GPQ5</accession>
<dbReference type="AlphaFoldDB" id="X1GPQ5"/>
<feature type="non-terminal residue" evidence="1">
    <location>
        <position position="83"/>
    </location>
</feature>
<evidence type="ECO:0000313" key="1">
    <source>
        <dbReference type="EMBL" id="GAH43589.1"/>
    </source>
</evidence>
<reference evidence="1" key="1">
    <citation type="journal article" date="2014" name="Front. Microbiol.">
        <title>High frequency of phylogenetically diverse reductive dehalogenase-homologous genes in deep subseafloor sedimentary metagenomes.</title>
        <authorList>
            <person name="Kawai M."/>
            <person name="Futagami T."/>
            <person name="Toyoda A."/>
            <person name="Takaki Y."/>
            <person name="Nishi S."/>
            <person name="Hori S."/>
            <person name="Arai W."/>
            <person name="Tsubouchi T."/>
            <person name="Morono Y."/>
            <person name="Uchiyama I."/>
            <person name="Ito T."/>
            <person name="Fujiyama A."/>
            <person name="Inagaki F."/>
            <person name="Takami H."/>
        </authorList>
    </citation>
    <scope>NUCLEOTIDE SEQUENCE</scope>
    <source>
        <strain evidence="1">Expedition CK06-06</strain>
    </source>
</reference>
<dbReference type="EMBL" id="BARU01007284">
    <property type="protein sequence ID" value="GAH43589.1"/>
    <property type="molecule type" value="Genomic_DNA"/>
</dbReference>
<proteinExistence type="predicted"/>
<name>X1GPQ5_9ZZZZ</name>
<comment type="caution">
    <text evidence="1">The sequence shown here is derived from an EMBL/GenBank/DDBJ whole genome shotgun (WGS) entry which is preliminary data.</text>
</comment>
<protein>
    <submittedName>
        <fullName evidence="1">Uncharacterized protein</fullName>
    </submittedName>
</protein>